<dbReference type="InterPro" id="IPR050901">
    <property type="entry name" value="BP-dep_ABC_trans_perm"/>
</dbReference>
<evidence type="ECO:0000256" key="7">
    <source>
        <dbReference type="RuleBase" id="RU363032"/>
    </source>
</evidence>
<reference evidence="10 11" key="1">
    <citation type="submission" date="2019-03" db="EMBL/GenBank/DDBJ databases">
        <title>Draft genome sequences of novel Actinobacteria.</title>
        <authorList>
            <person name="Sahin N."/>
            <person name="Ay H."/>
            <person name="Saygin H."/>
        </authorList>
    </citation>
    <scope>NUCLEOTIDE SEQUENCE [LARGE SCALE GENOMIC DNA]</scope>
    <source>
        <strain evidence="10 11">6K102</strain>
    </source>
</reference>
<dbReference type="PROSITE" id="PS50928">
    <property type="entry name" value="ABC_TM1"/>
    <property type="match status" value="2"/>
</dbReference>
<keyword evidence="11" id="KW-1185">Reference proteome</keyword>
<feature type="transmembrane region" description="Helical" evidence="7">
    <location>
        <begin position="89"/>
        <end position="110"/>
    </location>
</feature>
<evidence type="ECO:0000256" key="8">
    <source>
        <dbReference type="SAM" id="MobiDB-lite"/>
    </source>
</evidence>
<dbReference type="GO" id="GO:0005886">
    <property type="term" value="C:plasma membrane"/>
    <property type="evidence" value="ECO:0007669"/>
    <property type="project" value="UniProtKB-SubCell"/>
</dbReference>
<feature type="transmembrane region" description="Helical" evidence="7">
    <location>
        <begin position="480"/>
        <end position="501"/>
    </location>
</feature>
<feature type="transmembrane region" description="Helical" evidence="7">
    <location>
        <begin position="122"/>
        <end position="142"/>
    </location>
</feature>
<sequence length="652" mass="70717">MSTRTATPRADSGLAGRAADLWRRTVPWRWLTPSTVLIAGVIGFPALYMVWMSFLDISRIGLVTGMAGLDNYARLLSEDALGLVVGNTLLWLVFVVGLTMLLSLALAQFLAKDFFGRKLVRLALVVPWATSLVMTATVWRFIYEGGNGLLNRLLMDLSIISAPVDWYKDPATALYSVMAVGIITSMPFTTYVLLSGLQTVPHDVLEAARIDGASAWATWRRVTLPILRPSVMIALVLNMLHVFNAFTVIWVIMGKTAGNHADTTVTWLYKIAFTAQLDAGEAAALGVLNVAFLLLLILAFVLVLRPHRDPSAGSTPSAPSPTTTPSPTTPSPAALPPAVPERAPVASQAGPTARPSRSPAPGRRRGRPAALARAGRGWRRIRPVVLPVVGFAVALFFIAPYAAMLFGSLKTDAELFAVPADYLPETWAWSNYADVWRRIPLADLFRVSLTIALASTVLVLVLAAPAAYVLARMRFRGRTAFLSVILVTQMFPAVALLIGLYRQAVFIDGINSYGVIIAINSAFNLAFAVWILHAHFSAIPVEIDEAAMMDGLGKFRIMLRMILPLAAPGLVTVMIFTFIQVWNEFVIALTLFNDPAGGRVPLTVGVQQFIGLYETNYQYLFAAALMAIVPAVILFAFIEKHLVSGLTAGSTK</sequence>
<feature type="transmembrane region" description="Helical" evidence="7">
    <location>
        <begin position="619"/>
        <end position="638"/>
    </location>
</feature>
<feature type="transmembrane region" description="Helical" evidence="7">
    <location>
        <begin position="444"/>
        <end position="468"/>
    </location>
</feature>
<feature type="transmembrane region" description="Helical" evidence="7">
    <location>
        <begin position="230"/>
        <end position="253"/>
    </location>
</feature>
<dbReference type="SUPFAM" id="SSF161098">
    <property type="entry name" value="MetI-like"/>
    <property type="match status" value="2"/>
</dbReference>
<dbReference type="AlphaFoldDB" id="A0A4R5FS96"/>
<comment type="caution">
    <text evidence="10">The sequence shown here is derived from an EMBL/GenBank/DDBJ whole genome shotgun (WGS) entry which is preliminary data.</text>
</comment>
<feature type="transmembrane region" description="Helical" evidence="7">
    <location>
        <begin position="173"/>
        <end position="194"/>
    </location>
</feature>
<proteinExistence type="inferred from homology"/>
<dbReference type="InterPro" id="IPR035906">
    <property type="entry name" value="MetI-like_sf"/>
</dbReference>
<dbReference type="CDD" id="cd06261">
    <property type="entry name" value="TM_PBP2"/>
    <property type="match status" value="2"/>
</dbReference>
<comment type="subcellular location">
    <subcellularLocation>
        <location evidence="1 7">Cell membrane</location>
        <topology evidence="1 7">Multi-pass membrane protein</topology>
    </subcellularLocation>
</comment>
<keyword evidence="4 7" id="KW-0812">Transmembrane</keyword>
<feature type="transmembrane region" description="Helical" evidence="7">
    <location>
        <begin position="384"/>
        <end position="406"/>
    </location>
</feature>
<evidence type="ECO:0000313" key="11">
    <source>
        <dbReference type="Proteomes" id="UP000295136"/>
    </source>
</evidence>
<dbReference type="PANTHER" id="PTHR32243">
    <property type="entry name" value="MALTOSE TRANSPORT SYSTEM PERMEASE-RELATED"/>
    <property type="match status" value="1"/>
</dbReference>
<evidence type="ECO:0000256" key="6">
    <source>
        <dbReference type="ARBA" id="ARBA00023136"/>
    </source>
</evidence>
<gene>
    <name evidence="10" type="ORF">E1295_11730</name>
</gene>
<dbReference type="Gene3D" id="1.10.3720.10">
    <property type="entry name" value="MetI-like"/>
    <property type="match status" value="2"/>
</dbReference>
<feature type="transmembrane region" description="Helical" evidence="7">
    <location>
        <begin position="557"/>
        <end position="582"/>
    </location>
</feature>
<evidence type="ECO:0000256" key="2">
    <source>
        <dbReference type="ARBA" id="ARBA00022448"/>
    </source>
</evidence>
<evidence type="ECO:0000256" key="3">
    <source>
        <dbReference type="ARBA" id="ARBA00022475"/>
    </source>
</evidence>
<keyword evidence="2 7" id="KW-0813">Transport</keyword>
<organism evidence="10 11">
    <name type="scientific">Nonomuraea mesophila</name>
    <dbReference type="NCBI Taxonomy" id="2530382"/>
    <lineage>
        <taxon>Bacteria</taxon>
        <taxon>Bacillati</taxon>
        <taxon>Actinomycetota</taxon>
        <taxon>Actinomycetes</taxon>
        <taxon>Streptosporangiales</taxon>
        <taxon>Streptosporangiaceae</taxon>
        <taxon>Nonomuraea</taxon>
    </lineage>
</organism>
<evidence type="ECO:0000256" key="4">
    <source>
        <dbReference type="ARBA" id="ARBA00022692"/>
    </source>
</evidence>
<dbReference type="GO" id="GO:0055085">
    <property type="term" value="P:transmembrane transport"/>
    <property type="evidence" value="ECO:0007669"/>
    <property type="project" value="InterPro"/>
</dbReference>
<name>A0A4R5FS96_9ACTN</name>
<dbReference type="RefSeq" id="WP_132630287.1">
    <property type="nucleotide sequence ID" value="NZ_SMLD01000023.1"/>
</dbReference>
<evidence type="ECO:0000256" key="5">
    <source>
        <dbReference type="ARBA" id="ARBA00022989"/>
    </source>
</evidence>
<keyword evidence="5 7" id="KW-1133">Transmembrane helix</keyword>
<feature type="compositionally biased region" description="Pro residues" evidence="8">
    <location>
        <begin position="318"/>
        <end position="339"/>
    </location>
</feature>
<evidence type="ECO:0000259" key="9">
    <source>
        <dbReference type="PROSITE" id="PS50928"/>
    </source>
</evidence>
<evidence type="ECO:0000256" key="1">
    <source>
        <dbReference type="ARBA" id="ARBA00004651"/>
    </source>
</evidence>
<comment type="similarity">
    <text evidence="7">Belongs to the binding-protein-dependent transport system permease family.</text>
</comment>
<feature type="domain" description="ABC transmembrane type-1" evidence="9">
    <location>
        <begin position="445"/>
        <end position="638"/>
    </location>
</feature>
<feature type="domain" description="ABC transmembrane type-1" evidence="9">
    <location>
        <begin position="85"/>
        <end position="300"/>
    </location>
</feature>
<keyword evidence="3" id="KW-1003">Cell membrane</keyword>
<dbReference type="Proteomes" id="UP000295136">
    <property type="component" value="Unassembled WGS sequence"/>
</dbReference>
<dbReference type="Pfam" id="PF00528">
    <property type="entry name" value="BPD_transp_1"/>
    <property type="match status" value="2"/>
</dbReference>
<feature type="region of interest" description="Disordered" evidence="8">
    <location>
        <begin position="311"/>
        <end position="371"/>
    </location>
</feature>
<keyword evidence="6 7" id="KW-0472">Membrane</keyword>
<dbReference type="InterPro" id="IPR000515">
    <property type="entry name" value="MetI-like"/>
</dbReference>
<feature type="compositionally biased region" description="Low complexity" evidence="8">
    <location>
        <begin position="349"/>
        <end position="361"/>
    </location>
</feature>
<dbReference type="PANTHER" id="PTHR32243:SF18">
    <property type="entry name" value="INNER MEMBRANE ABC TRANSPORTER PERMEASE PROTEIN YCJP"/>
    <property type="match status" value="1"/>
</dbReference>
<evidence type="ECO:0000313" key="10">
    <source>
        <dbReference type="EMBL" id="TDE56075.1"/>
    </source>
</evidence>
<feature type="transmembrane region" description="Helical" evidence="7">
    <location>
        <begin position="30"/>
        <end position="51"/>
    </location>
</feature>
<protein>
    <submittedName>
        <fullName evidence="10">ABC transporter permease subunit</fullName>
    </submittedName>
</protein>
<dbReference type="EMBL" id="SMLD01000023">
    <property type="protein sequence ID" value="TDE56075.1"/>
    <property type="molecule type" value="Genomic_DNA"/>
</dbReference>
<feature type="transmembrane region" description="Helical" evidence="7">
    <location>
        <begin position="513"/>
        <end position="536"/>
    </location>
</feature>
<accession>A0A4R5FS96</accession>
<feature type="transmembrane region" description="Helical" evidence="7">
    <location>
        <begin position="282"/>
        <end position="304"/>
    </location>
</feature>